<evidence type="ECO:0000313" key="13">
    <source>
        <dbReference type="Proteomes" id="UP001165267"/>
    </source>
</evidence>
<keyword evidence="8 10" id="KW-0030">Aminoacyl-tRNA synthetase</keyword>
<comment type="similarity">
    <text evidence="1 10">Belongs to the class-II aminoacyl-tRNA synthetase family.</text>
</comment>
<dbReference type="InterPro" id="IPR015807">
    <property type="entry name" value="His-tRNA-ligase"/>
</dbReference>
<evidence type="ECO:0000259" key="11">
    <source>
        <dbReference type="PROSITE" id="PS50862"/>
    </source>
</evidence>
<evidence type="ECO:0000256" key="1">
    <source>
        <dbReference type="ARBA" id="ARBA00008226"/>
    </source>
</evidence>
<evidence type="ECO:0000256" key="4">
    <source>
        <dbReference type="ARBA" id="ARBA00022598"/>
    </source>
</evidence>
<dbReference type="EC" id="6.1.1.21" evidence="10"/>
<comment type="caution">
    <text evidence="12">The sequence shown here is derived from an EMBL/GenBank/DDBJ whole genome shotgun (WGS) entry which is preliminary data.</text>
</comment>
<dbReference type="RefSeq" id="WP_257512021.1">
    <property type="nucleotide sequence ID" value="NZ_JANKHG010000017.1"/>
</dbReference>
<dbReference type="InterPro" id="IPR041715">
    <property type="entry name" value="HisRS-like_core"/>
</dbReference>
<evidence type="ECO:0000256" key="8">
    <source>
        <dbReference type="ARBA" id="ARBA00023146"/>
    </source>
</evidence>
<dbReference type="PANTHER" id="PTHR43707">
    <property type="entry name" value="HISTIDYL-TRNA SYNTHETASE"/>
    <property type="match status" value="1"/>
</dbReference>
<proteinExistence type="inferred from homology"/>
<dbReference type="PIRSF" id="PIRSF001549">
    <property type="entry name" value="His-tRNA_synth"/>
    <property type="match status" value="1"/>
</dbReference>
<dbReference type="SUPFAM" id="SSF52954">
    <property type="entry name" value="Class II aaRS ABD-related"/>
    <property type="match status" value="1"/>
</dbReference>
<keyword evidence="12" id="KW-0378">Hydrolase</keyword>
<keyword evidence="13" id="KW-1185">Reference proteome</keyword>
<dbReference type="Pfam" id="PF13393">
    <property type="entry name" value="tRNA-synt_His"/>
    <property type="match status" value="1"/>
</dbReference>
<feature type="domain" description="Aminoacyl-transfer RNA synthetases class-II family profile" evidence="11">
    <location>
        <begin position="35"/>
        <end position="331"/>
    </location>
</feature>
<keyword evidence="4 10" id="KW-0436">Ligase</keyword>
<evidence type="ECO:0000256" key="6">
    <source>
        <dbReference type="ARBA" id="ARBA00022840"/>
    </source>
</evidence>
<comment type="catalytic activity">
    <reaction evidence="9 10">
        <text>tRNA(His) + L-histidine + ATP = L-histidyl-tRNA(His) + AMP + diphosphate + H(+)</text>
        <dbReference type="Rhea" id="RHEA:17313"/>
        <dbReference type="Rhea" id="RHEA-COMP:9665"/>
        <dbReference type="Rhea" id="RHEA-COMP:9689"/>
        <dbReference type="ChEBI" id="CHEBI:15378"/>
        <dbReference type="ChEBI" id="CHEBI:30616"/>
        <dbReference type="ChEBI" id="CHEBI:33019"/>
        <dbReference type="ChEBI" id="CHEBI:57595"/>
        <dbReference type="ChEBI" id="CHEBI:78442"/>
        <dbReference type="ChEBI" id="CHEBI:78527"/>
        <dbReference type="ChEBI" id="CHEBI:456215"/>
        <dbReference type="EC" id="6.1.1.21"/>
    </reaction>
</comment>
<evidence type="ECO:0000256" key="9">
    <source>
        <dbReference type="ARBA" id="ARBA00047639"/>
    </source>
</evidence>
<evidence type="ECO:0000313" key="12">
    <source>
        <dbReference type="EMBL" id="MCR2746809.1"/>
    </source>
</evidence>
<gene>
    <name evidence="10 12" type="primary">hisS</name>
    <name evidence="12" type="ORF">NSP04_09125</name>
</gene>
<evidence type="ECO:0000256" key="5">
    <source>
        <dbReference type="ARBA" id="ARBA00022741"/>
    </source>
</evidence>
<reference evidence="12" key="1">
    <citation type="submission" date="2022-07" db="EMBL/GenBank/DDBJ databases">
        <authorList>
            <person name="Xamxidin M."/>
        </authorList>
    </citation>
    <scope>NUCLEOTIDE SEQUENCE</scope>
    <source>
        <strain evidence="12">YS8-69</strain>
    </source>
</reference>
<evidence type="ECO:0000256" key="3">
    <source>
        <dbReference type="ARBA" id="ARBA00022490"/>
    </source>
</evidence>
<dbReference type="Gene3D" id="3.40.50.800">
    <property type="entry name" value="Anticodon-binding domain"/>
    <property type="match status" value="1"/>
</dbReference>
<dbReference type="HAMAP" id="MF_00127">
    <property type="entry name" value="His_tRNA_synth"/>
    <property type="match status" value="1"/>
</dbReference>
<dbReference type="InterPro" id="IPR036621">
    <property type="entry name" value="Anticodon-bd_dom_sf"/>
</dbReference>
<dbReference type="Proteomes" id="UP001165267">
    <property type="component" value="Unassembled WGS sequence"/>
</dbReference>
<dbReference type="InterPro" id="IPR045864">
    <property type="entry name" value="aa-tRNA-synth_II/BPL/LPL"/>
</dbReference>
<sequence>MSHPESPEQSKAKKQPRLQSVKGMNDVLPVEGIHWENLEVMLREWLTSYGYRLIKTPVLEPTSLFRRGIGEVTDIVEKEMFSFVDRLNGDELTLRPEFTAGIARATIQHNLTYAAPQRVYSMGPVFRHERPQRGRYRQFHQLDVEALGFGGPDIDAELIVMLSRLWREMGLEDVRLEINCLGEAPERLAHRQALIAYFEQHTELLDEDAKRRLHTNPLRILDTKNPTMQDMVNNAPRLSEFLGAESLAHYQGVKRLLDDAGVRYIEKPRLVRGLDYYNLTVFEWITDALGTQGTICGGGRYDGLIEILGGKPTPAIGFAIGLERLLELYLEVNQPDDVADLDVYVVHQGEGTSRRAFTLAEELRDAGFAVVLHAGGGGFKSQMKRADGSGAAVAVILGENELNAGTAAVKVLRGESKQEEFKQEGLAEAIFGLLYGEGEES</sequence>
<dbReference type="GO" id="GO:0016787">
    <property type="term" value="F:hydrolase activity"/>
    <property type="evidence" value="ECO:0007669"/>
    <property type="project" value="UniProtKB-KW"/>
</dbReference>
<accession>A0ABT1XL34</accession>
<name>A0ABT1XL34_9BURK</name>
<keyword evidence="7 10" id="KW-0648">Protein biosynthesis</keyword>
<dbReference type="EMBL" id="JANKHG010000017">
    <property type="protein sequence ID" value="MCR2746809.1"/>
    <property type="molecule type" value="Genomic_DNA"/>
</dbReference>
<evidence type="ECO:0000256" key="2">
    <source>
        <dbReference type="ARBA" id="ARBA00011738"/>
    </source>
</evidence>
<dbReference type="InterPro" id="IPR004516">
    <property type="entry name" value="HisRS/HisZ"/>
</dbReference>
<comment type="subcellular location">
    <subcellularLocation>
        <location evidence="10">Cytoplasm</location>
    </subcellularLocation>
</comment>
<dbReference type="InterPro" id="IPR006195">
    <property type="entry name" value="aa-tRNA-synth_II"/>
</dbReference>
<keyword evidence="6 10" id="KW-0067">ATP-binding</keyword>
<dbReference type="InterPro" id="IPR033656">
    <property type="entry name" value="HisRS_anticodon"/>
</dbReference>
<keyword evidence="5 10" id="KW-0547">Nucleotide-binding</keyword>
<dbReference type="CDD" id="cd00773">
    <property type="entry name" value="HisRS-like_core"/>
    <property type="match status" value="1"/>
</dbReference>
<dbReference type="PANTHER" id="PTHR43707:SF1">
    <property type="entry name" value="HISTIDINE--TRNA LIGASE, MITOCHONDRIAL-RELATED"/>
    <property type="match status" value="1"/>
</dbReference>
<organism evidence="12 13">
    <name type="scientific">Limnobacter parvus</name>
    <dbReference type="NCBI Taxonomy" id="2939690"/>
    <lineage>
        <taxon>Bacteria</taxon>
        <taxon>Pseudomonadati</taxon>
        <taxon>Pseudomonadota</taxon>
        <taxon>Betaproteobacteria</taxon>
        <taxon>Burkholderiales</taxon>
        <taxon>Burkholderiaceae</taxon>
        <taxon>Limnobacter</taxon>
    </lineage>
</organism>
<dbReference type="GO" id="GO:0004821">
    <property type="term" value="F:histidine-tRNA ligase activity"/>
    <property type="evidence" value="ECO:0007669"/>
    <property type="project" value="UniProtKB-EC"/>
</dbReference>
<keyword evidence="3 10" id="KW-0963">Cytoplasm</keyword>
<dbReference type="SUPFAM" id="SSF55681">
    <property type="entry name" value="Class II aaRS and biotin synthetases"/>
    <property type="match status" value="1"/>
</dbReference>
<comment type="subunit">
    <text evidence="2 10">Homodimer.</text>
</comment>
<dbReference type="Gene3D" id="3.30.930.10">
    <property type="entry name" value="Bira Bifunctional Protein, Domain 2"/>
    <property type="match status" value="1"/>
</dbReference>
<dbReference type="CDD" id="cd00859">
    <property type="entry name" value="HisRS_anticodon"/>
    <property type="match status" value="1"/>
</dbReference>
<dbReference type="PROSITE" id="PS50862">
    <property type="entry name" value="AA_TRNA_LIGASE_II"/>
    <property type="match status" value="1"/>
</dbReference>
<dbReference type="Pfam" id="PF03129">
    <property type="entry name" value="HGTP_anticodon"/>
    <property type="match status" value="1"/>
</dbReference>
<protein>
    <recommendedName>
        <fullName evidence="10">Histidine--tRNA ligase</fullName>
        <ecNumber evidence="10">6.1.1.21</ecNumber>
    </recommendedName>
    <alternativeName>
        <fullName evidence="10">Histidyl-tRNA synthetase</fullName>
        <shortName evidence="10">HisRS</shortName>
    </alternativeName>
</protein>
<dbReference type="NCBIfam" id="TIGR00442">
    <property type="entry name" value="hisS"/>
    <property type="match status" value="1"/>
</dbReference>
<evidence type="ECO:0000256" key="7">
    <source>
        <dbReference type="ARBA" id="ARBA00022917"/>
    </source>
</evidence>
<dbReference type="InterPro" id="IPR004154">
    <property type="entry name" value="Anticodon-bd"/>
</dbReference>
<evidence type="ECO:0000256" key="10">
    <source>
        <dbReference type="HAMAP-Rule" id="MF_00127"/>
    </source>
</evidence>